<dbReference type="SUPFAM" id="SSF51120">
    <property type="entry name" value="beta-Roll"/>
    <property type="match status" value="1"/>
</dbReference>
<dbReference type="InterPro" id="IPR025193">
    <property type="entry name" value="DUF4114"/>
</dbReference>
<organism evidence="5 6">
    <name type="scientific">Enterovibrio qingdaonensis</name>
    <dbReference type="NCBI Taxonomy" id="2899818"/>
    <lineage>
        <taxon>Bacteria</taxon>
        <taxon>Pseudomonadati</taxon>
        <taxon>Pseudomonadota</taxon>
        <taxon>Gammaproteobacteria</taxon>
        <taxon>Vibrionales</taxon>
        <taxon>Vibrionaceae</taxon>
        <taxon>Enterovibrio</taxon>
    </lineage>
</organism>
<feature type="domain" description="DUF4114" evidence="3">
    <location>
        <begin position="1709"/>
        <end position="1794"/>
    </location>
</feature>
<accession>A0ABT5QTT8</accession>
<reference evidence="5" key="1">
    <citation type="submission" date="2021-12" db="EMBL/GenBank/DDBJ databases">
        <title>Enterovibrio ZSDZ35 sp. nov. and Enterovibrio ZSDZ42 sp. nov., isolated from coastal seawater in Qingdao.</title>
        <authorList>
            <person name="Zhang P."/>
        </authorList>
    </citation>
    <scope>NUCLEOTIDE SEQUENCE</scope>
    <source>
        <strain evidence="5">ZSDZ35</strain>
    </source>
</reference>
<dbReference type="Gene3D" id="2.60.40.10">
    <property type="entry name" value="Immunoglobulins"/>
    <property type="match status" value="4"/>
</dbReference>
<comment type="caution">
    <text evidence="5">The sequence shown here is derived from an EMBL/GenBank/DDBJ whole genome shotgun (WGS) entry which is preliminary data.</text>
</comment>
<dbReference type="SUPFAM" id="SSF101908">
    <property type="entry name" value="Putative isomerase YbhE"/>
    <property type="match status" value="1"/>
</dbReference>
<dbReference type="PROSITE" id="PS00330">
    <property type="entry name" value="HEMOLYSIN_CALCIUM"/>
    <property type="match status" value="2"/>
</dbReference>
<evidence type="ECO:0000313" key="5">
    <source>
        <dbReference type="EMBL" id="MDD1784385.1"/>
    </source>
</evidence>
<dbReference type="NCBIfam" id="TIGR01965">
    <property type="entry name" value="VCBS_repeat"/>
    <property type="match status" value="11"/>
</dbReference>
<feature type="region of interest" description="Disordered" evidence="2">
    <location>
        <begin position="1750"/>
        <end position="1772"/>
    </location>
</feature>
<name>A0ABT5QTT8_9GAMM</name>
<gene>
    <name evidence="5" type="ORF">LRP49_24710</name>
</gene>
<evidence type="ECO:0000256" key="1">
    <source>
        <dbReference type="ARBA" id="ARBA00022837"/>
    </source>
</evidence>
<evidence type="ECO:0000313" key="6">
    <source>
        <dbReference type="Proteomes" id="UP001149821"/>
    </source>
</evidence>
<feature type="compositionally biased region" description="Low complexity" evidence="2">
    <location>
        <begin position="734"/>
        <end position="745"/>
    </location>
</feature>
<evidence type="ECO:0000256" key="2">
    <source>
        <dbReference type="SAM" id="MobiDB-lite"/>
    </source>
</evidence>
<dbReference type="InterPro" id="IPR001343">
    <property type="entry name" value="Hemolysn_Ca-bd"/>
</dbReference>
<protein>
    <submittedName>
        <fullName evidence="5">VCBS domain-containing protein</fullName>
    </submittedName>
</protein>
<dbReference type="InterPro" id="IPR010221">
    <property type="entry name" value="VCBS_dom"/>
</dbReference>
<keyword evidence="6" id="KW-1185">Reference proteome</keyword>
<dbReference type="InterPro" id="IPR011049">
    <property type="entry name" value="Serralysin-like_metalloprot_C"/>
</dbReference>
<feature type="region of interest" description="Disordered" evidence="2">
    <location>
        <begin position="734"/>
        <end position="753"/>
    </location>
</feature>
<dbReference type="Pfam" id="PF17803">
    <property type="entry name" value="Cadherin_4"/>
    <property type="match status" value="1"/>
</dbReference>
<dbReference type="InterPro" id="IPR040853">
    <property type="entry name" value="RapA2_cadherin-like"/>
</dbReference>
<dbReference type="Pfam" id="PF13448">
    <property type="entry name" value="DUF4114"/>
    <property type="match status" value="1"/>
</dbReference>
<keyword evidence="1" id="KW-0106">Calcium</keyword>
<evidence type="ECO:0000259" key="4">
    <source>
        <dbReference type="Pfam" id="PF17803"/>
    </source>
</evidence>
<dbReference type="InterPro" id="IPR013783">
    <property type="entry name" value="Ig-like_fold"/>
</dbReference>
<feature type="region of interest" description="Disordered" evidence="2">
    <location>
        <begin position="1"/>
        <end position="43"/>
    </location>
</feature>
<sequence length="2445" mass="254326">MITGDTTGNTTDQGTTVSGSISISDADSGENPTISNTSIEGEYGSLTLTDGDWTYTVDPDKAQVLPDGESANDTFTLTASDGSTHQITVNVEGSDQAAVVTGTTTGSISTDSLSTMTVGNAFIMDENFNVDSGEFHTFNFPPSINFSSGGVNVTFNDNDTRLDGDNIRNEFTNDSSQSIELNGVTYPANLDYTLQYSDAQGNIYTMAIVDVDTNADGNNYNSLPDNGKVLIQLSGPEITPDTTLELVANSYNNIDSLNYEDIAAPVTVSGTIAITDIDSDDTPTFTNTTIAGEYGSLTLTDGEWTYTADRGKLQSLGADDNVQDVITLTASDGTTQDITISLSGTDDDSIIAGDISGSITEDTGAQTASGTITITDPDSGQTPTIPNGTLAGEYGSLTLVDGAWTYTADSTSIQSLADGDTATDTITVTASDGTTQDIVITITGTDDAAVITGDTSGTLDLSTDTPTSSDAVFTPETNTNNVVFSLAEYATDALDDASESDDRTTSVKITSLPEGGTLYFLDENNNEVEVALDQTLPDSTQFVFKPQLPSALYTETDITSDSQTQIIENGITLSGVIFTGDKPDANSTLSETTLVFDDANAEMGVGIGADKEINANSNEALVVDFGEALNITDANVSLGSLWGHYDADGVNATVIVLAVKDGEVVGEYAFDDLYDGSGEAVINITNSDGFDELRLYVESPEVSNYVVQGVEVINAQPTTSLTYQAVDSDGNVSPVSSISLSSEGSETTPPEKQTLTVTGSLTITDIDEGENPSFINTTLIGEYGTLVLVEGNWTYTVDPEKAQPLGHGVEDTDVFTVTATDGTTQNVTITLTGTNDLASITGDATGTVSDSDAFTSGTITVVDPDTGDTTTIANTSIVGDYGTFSLTNGNWTYTVDPAKAQPLPEGQTETDTFTLTASDGSTHDIVVSVVGTDNAAVVTGTTSGSVDAGGFKIDVEGGSSISADGDAVSSDSNSGWTTTTTTIDGVPYVISTQFSVNGVTIISRVENDGSLTETDRITYDQSAGTVISQSLGDITSLLQSEGIAPKALGSGLHQSNVQSIDGQEILFLTSQNSGSITTWEISPDGQLSLNGGLSQFGHSQPGIRGGIVRESVVFEAEDGTDLVYVSRPQSDTIDILTFDAETGSLQETGTSIASIDGVSGIDIISVDGNAFVVASGNGGVSLYSVNSADGNLTQVDSESVTAGGGSAVNFYQNADGTTYAIVSSSSSGETSVFEVSSDGSLSLTDTHTGAGAYMSTAGYIDGVPVFVTPNETSGVDLYTLSSDGDLVHQGHIAGIENDYTPPVIVQTADGSYFLVDADGNAATVKLDIGTPEEVTVSGSIAISDIDADDTPSFANTTVEGQYGTLVLTDGTWTYTLDESKSASLGEDQTALDTITLTASDGTTQDIVITVTGTDARPVVTGDTTGAITEDVGAQTASGTLTITDPDSNQAPTFTNSTISGDYGSLTIAANGAWTYTVDSNAVQSLAENETALEEITVTASDGTEQVISITLTGTDDAAVISGTTSGNVSEGDLGDVISTSGTLSVSDEDSTVTLLNSTQTGDYGSFSMVNGEWTYTLDNSKADSLNADQQVTDTFTVTASDGTEQEVVINITGSDDAAVLSGDTTSTISNFTSNTFNTTLSRDSNGTWDVGDGDSMYLNISNVQTSAAYQNSVGYYVLDGSGNVVRSAILFDNAHNTNGTSININTAGGEKVGLFMIPNGNSQGFNNGSVTLNFSGNGVTATQGRASGTTFVSESSKNGSGFDYEQNSGTSSRWEDILGGGDRDFNDVTFTVTASQQQTQAVTASGSISVSDVDSADNPTLPNTTVQGEYGTLVLTNGNWTYTFDDSKKTQIDDETLETIIITDSEGGKHEIVIALEGTDDAPVVTGVFTGAVTEGDYGDSVTVSGSIAINDPDADDTPEFLNTTIEGEYGILTLSDGVWTYELDDVKAEVLSSTDHVTDSITLTATDGTVQNINISISGTNDNPFVVGTNNAAIVAPDTVTQEYVDINNAFVLNEGYTYSGGDMQYYGNEPTFRFNDSGSTIRFYDNDNRVDGDTYRNEYSQDSNQKVEINGVLYVATYDYQLDYQDSAGNIYSFAVFDVDLDRDGSFIYDANEQGRVIVQIDGPQITPGLTMDYVRDTPNQPTSMSYSDFTDLGGASLEARGTLSIVDLDGNESQATFADTTVNGQYGSLALVNGNWTYTLDPRSTPSLGDHDTVNEVITLTATNGAQTQVNVTIGGSESAVSNAVLDSVSNSLSDVIALDDITFSGSDSNDRVAGSDTADVLLGNAGNDIIYGNSGADIIDGGLGDDLIFGGAGNDLMAGGSGSDTFAFLSGEQGSVNNSAVDHIADFDVAHDALNLSDLLNNETEDTLESYLSIVDDGEGHAMLSISSNGDGNVDQQVVFDNMSVEDMASAYSVDISGMTSEQISSSVIDAMIMQSKMIID</sequence>
<feature type="compositionally biased region" description="Polar residues" evidence="2">
    <location>
        <begin position="30"/>
        <end position="39"/>
    </location>
</feature>
<feature type="compositionally biased region" description="Low complexity" evidence="2">
    <location>
        <begin position="1"/>
        <end position="26"/>
    </location>
</feature>
<dbReference type="PRINTS" id="PR00313">
    <property type="entry name" value="CABNDNGRPT"/>
</dbReference>
<feature type="domain" description="RapA2 cadherin-like" evidence="4">
    <location>
        <begin position="1406"/>
        <end position="1475"/>
    </location>
</feature>
<evidence type="ECO:0000259" key="3">
    <source>
        <dbReference type="Pfam" id="PF13448"/>
    </source>
</evidence>
<dbReference type="EMBL" id="JAJUBB010000039">
    <property type="protein sequence ID" value="MDD1784385.1"/>
    <property type="molecule type" value="Genomic_DNA"/>
</dbReference>
<dbReference type="Proteomes" id="UP001149821">
    <property type="component" value="Unassembled WGS sequence"/>
</dbReference>
<dbReference type="Pfam" id="PF00353">
    <property type="entry name" value="HemolysinCabind"/>
    <property type="match status" value="1"/>
</dbReference>
<proteinExistence type="predicted"/>
<dbReference type="InterPro" id="IPR018511">
    <property type="entry name" value="Hemolysin-typ_Ca-bd_CS"/>
</dbReference>